<evidence type="ECO:0000313" key="2">
    <source>
        <dbReference type="EMBL" id="RPD52312.1"/>
    </source>
</evidence>
<dbReference type="Proteomes" id="UP000313359">
    <property type="component" value="Unassembled WGS sequence"/>
</dbReference>
<feature type="compositionally biased region" description="Basic and acidic residues" evidence="1">
    <location>
        <begin position="82"/>
        <end position="103"/>
    </location>
</feature>
<sequence>MPVFEGLLPLRDDQIIADLLFECANWHALAKLRLHTDGELEHRHVKRFYVRTNKIRYVSQLASKNRNGFVIRKYRRHDHSFQPRREALRQEKDRKVAAQEALERAVPPTAASPTDNAVPASPPPFSRNARIRVYNWLAEHQNDPATQVWIRISSLLCERLSILDDNLFEHRIIRCNYTTYDMRRDQDSINARTHPDVMLRASSDDDSHPFVYARVLKILHADVCYTGPGATSTTRRWRPMEVLWVRWFEVDSTYDSGFQRRRLPRVQFVDVNNLDVVPFGFVDPEDVIRASYLMPAFDHGETNDLLGPSTLARRAVDEGADFLYHYVCM</sequence>
<name>A0A5C2RL53_9APHY</name>
<dbReference type="EMBL" id="ML122374">
    <property type="protein sequence ID" value="RPD52312.1"/>
    <property type="molecule type" value="Genomic_DNA"/>
</dbReference>
<evidence type="ECO:0000256" key="1">
    <source>
        <dbReference type="SAM" id="MobiDB-lite"/>
    </source>
</evidence>
<dbReference type="OrthoDB" id="3267098at2759"/>
<organism evidence="2 3">
    <name type="scientific">Lentinus tigrinus ALCF2SS1-6</name>
    <dbReference type="NCBI Taxonomy" id="1328759"/>
    <lineage>
        <taxon>Eukaryota</taxon>
        <taxon>Fungi</taxon>
        <taxon>Dikarya</taxon>
        <taxon>Basidiomycota</taxon>
        <taxon>Agaricomycotina</taxon>
        <taxon>Agaricomycetes</taxon>
        <taxon>Polyporales</taxon>
        <taxon>Polyporaceae</taxon>
        <taxon>Lentinus</taxon>
    </lineage>
</organism>
<proteinExistence type="predicted"/>
<dbReference type="STRING" id="1328759.A0A5C2RL53"/>
<reference evidence="2" key="1">
    <citation type="journal article" date="2018" name="Genome Biol. Evol.">
        <title>Genomics and development of Lentinus tigrinus, a white-rot wood-decaying mushroom with dimorphic fruiting bodies.</title>
        <authorList>
            <person name="Wu B."/>
            <person name="Xu Z."/>
            <person name="Knudson A."/>
            <person name="Carlson A."/>
            <person name="Chen N."/>
            <person name="Kovaka S."/>
            <person name="LaButti K."/>
            <person name="Lipzen A."/>
            <person name="Pennachio C."/>
            <person name="Riley R."/>
            <person name="Schakwitz W."/>
            <person name="Umezawa K."/>
            <person name="Ohm R.A."/>
            <person name="Grigoriev I.V."/>
            <person name="Nagy L.G."/>
            <person name="Gibbons J."/>
            <person name="Hibbett D."/>
        </authorList>
    </citation>
    <scope>NUCLEOTIDE SEQUENCE [LARGE SCALE GENOMIC DNA]</scope>
    <source>
        <strain evidence="2">ALCF2SS1-6</strain>
    </source>
</reference>
<gene>
    <name evidence="2" type="ORF">L227DRAFT_589710</name>
</gene>
<dbReference type="AlphaFoldDB" id="A0A5C2RL53"/>
<feature type="region of interest" description="Disordered" evidence="1">
    <location>
        <begin position="82"/>
        <end position="124"/>
    </location>
</feature>
<accession>A0A5C2RL53</accession>
<evidence type="ECO:0000313" key="3">
    <source>
        <dbReference type="Proteomes" id="UP000313359"/>
    </source>
</evidence>
<keyword evidence="3" id="KW-1185">Reference proteome</keyword>
<protein>
    <submittedName>
        <fullName evidence="2">Uncharacterized protein</fullName>
    </submittedName>
</protein>